<sequence length="528" mass="53557">MSTTRVLVLGGFDAGQAEFAETLLGPAERVTRLDVTEPDAVAAGLAGAAAGDVVLIAELDDWVTELLDAVSGWTDRSHADDAIRALADAVAATAARRVVLVSREVGLAQPAGGRETVFVGTLAKLNRALAAVCDRVALVVAGEAAWFKGGDAGALAPIVTGRSATPAVPVDTTAGIPERPDLQVPDETAAAAAGLQLQGLDLVGAGLGALTDTVRFAGGTQGRAVPQPWQSVRVLLLHGVHAGAAAAGDDRDSVDRRVEQAHEGVGALALLAEAAGATIGTVECPASAAMETGDALTAQEVEAALAQGWKLAEAAVDEGADAIVLATLGTGSEAAAVALTALTAGGEAAALLDRVVNAAGSIDDIAWMTRCIAVRDALHRVRTRPRDPRSLLAMVGGGDIAVATGIILGATYRHTPVLIDGPVGVAAGLAARDIGTQSRLWLSLPDHGGHPLVRFAGDVLGLQSVLHLRMRLGEGATALAAVPLLRAALTVAAGTPQRPQPPLTEDSPRWEVSDFPTAELPLVKQDPS</sequence>
<evidence type="ECO:0000313" key="2">
    <source>
        <dbReference type="EMBL" id="GIJ61491.1"/>
    </source>
</evidence>
<gene>
    <name evidence="2" type="ORF">Vau01_090070</name>
</gene>
<evidence type="ECO:0000256" key="1">
    <source>
        <dbReference type="SAM" id="MobiDB-lite"/>
    </source>
</evidence>
<dbReference type="GO" id="GO:0043752">
    <property type="term" value="F:adenosylcobinamide kinase activity"/>
    <property type="evidence" value="ECO:0007669"/>
    <property type="project" value="InterPro"/>
</dbReference>
<dbReference type="Pfam" id="PF02277">
    <property type="entry name" value="DBI_PRT"/>
    <property type="match status" value="1"/>
</dbReference>
<accession>A0A8J3ZH64</accession>
<dbReference type="EMBL" id="BOPG01000067">
    <property type="protein sequence ID" value="GIJ61491.1"/>
    <property type="molecule type" value="Genomic_DNA"/>
</dbReference>
<dbReference type="PANTHER" id="PTHR43463:SF1">
    <property type="entry name" value="NICOTINATE-NUCLEOTIDE--DIMETHYLBENZIMIDAZOLE PHOSPHORIBOSYLTRANSFERASE"/>
    <property type="match status" value="1"/>
</dbReference>
<name>A0A8J3ZH64_9ACTN</name>
<dbReference type="UniPathway" id="UPA00148">
    <property type="reaction ID" value="UER00236"/>
</dbReference>
<feature type="region of interest" description="Disordered" evidence="1">
    <location>
        <begin position="493"/>
        <end position="528"/>
    </location>
</feature>
<dbReference type="InterPro" id="IPR003200">
    <property type="entry name" value="Nict_dMeBzImd_PRibTrfase"/>
</dbReference>
<dbReference type="InterPro" id="IPR027417">
    <property type="entry name" value="P-loop_NTPase"/>
</dbReference>
<dbReference type="Gene3D" id="3.40.50.300">
    <property type="entry name" value="P-loop containing nucleotide triphosphate hydrolases"/>
    <property type="match status" value="1"/>
</dbReference>
<protein>
    <recommendedName>
        <fullName evidence="4">Adenosylcobinamide kinase</fullName>
    </recommendedName>
</protein>
<dbReference type="Gene3D" id="3.40.50.10210">
    <property type="match status" value="1"/>
</dbReference>
<dbReference type="Proteomes" id="UP000612585">
    <property type="component" value="Unassembled WGS sequence"/>
</dbReference>
<dbReference type="Pfam" id="PF02283">
    <property type="entry name" value="CobU"/>
    <property type="match status" value="1"/>
</dbReference>
<proteinExistence type="predicted"/>
<dbReference type="AlphaFoldDB" id="A0A8J3ZH64"/>
<dbReference type="SUPFAM" id="SSF52733">
    <property type="entry name" value="Nicotinate mononucleotide:5,6-dimethylbenzimidazole phosphoribosyltransferase (CobT)"/>
    <property type="match status" value="1"/>
</dbReference>
<reference evidence="2" key="1">
    <citation type="submission" date="2021-01" db="EMBL/GenBank/DDBJ databases">
        <title>Whole genome shotgun sequence of Virgisporangium aurantiacum NBRC 16421.</title>
        <authorList>
            <person name="Komaki H."/>
            <person name="Tamura T."/>
        </authorList>
    </citation>
    <scope>NUCLEOTIDE SEQUENCE</scope>
    <source>
        <strain evidence="2">NBRC 16421</strain>
    </source>
</reference>
<dbReference type="GO" id="GO:0008939">
    <property type="term" value="F:nicotinate-nucleotide-dimethylbenzimidazole phosphoribosyltransferase activity"/>
    <property type="evidence" value="ECO:0007669"/>
    <property type="project" value="InterPro"/>
</dbReference>
<dbReference type="GO" id="GO:0009236">
    <property type="term" value="P:cobalamin biosynthetic process"/>
    <property type="evidence" value="ECO:0007669"/>
    <property type="project" value="UniProtKB-UniPathway"/>
</dbReference>
<dbReference type="PANTHER" id="PTHR43463">
    <property type="entry name" value="NICOTINATE-NUCLEOTIDE--DIMETHYLBENZIMIDAZOLE PHOSPHORIBOSYLTRANSFERASE"/>
    <property type="match status" value="1"/>
</dbReference>
<dbReference type="RefSeq" id="WP_204006461.1">
    <property type="nucleotide sequence ID" value="NZ_BOPG01000067.1"/>
</dbReference>
<comment type="caution">
    <text evidence="2">The sequence shown here is derived from an EMBL/GenBank/DDBJ whole genome shotgun (WGS) entry which is preliminary data.</text>
</comment>
<keyword evidence="3" id="KW-1185">Reference proteome</keyword>
<evidence type="ECO:0008006" key="4">
    <source>
        <dbReference type="Google" id="ProtNLM"/>
    </source>
</evidence>
<dbReference type="SUPFAM" id="SSF52540">
    <property type="entry name" value="P-loop containing nucleoside triphosphate hydrolases"/>
    <property type="match status" value="1"/>
</dbReference>
<dbReference type="GO" id="GO:0000166">
    <property type="term" value="F:nucleotide binding"/>
    <property type="evidence" value="ECO:0007669"/>
    <property type="project" value="InterPro"/>
</dbReference>
<dbReference type="InterPro" id="IPR003203">
    <property type="entry name" value="CobU/CobP"/>
</dbReference>
<dbReference type="InterPro" id="IPR036087">
    <property type="entry name" value="Nict_dMeBzImd_PRibTrfase_sf"/>
</dbReference>
<evidence type="ECO:0000313" key="3">
    <source>
        <dbReference type="Proteomes" id="UP000612585"/>
    </source>
</evidence>
<organism evidence="2 3">
    <name type="scientific">Virgisporangium aurantiacum</name>
    <dbReference type="NCBI Taxonomy" id="175570"/>
    <lineage>
        <taxon>Bacteria</taxon>
        <taxon>Bacillati</taxon>
        <taxon>Actinomycetota</taxon>
        <taxon>Actinomycetes</taxon>
        <taxon>Micromonosporales</taxon>
        <taxon>Micromonosporaceae</taxon>
        <taxon>Virgisporangium</taxon>
    </lineage>
</organism>